<keyword evidence="4" id="KW-1185">Reference proteome</keyword>
<comment type="similarity">
    <text evidence="1">Belongs to the short-chain dehydrogenases/reductases (SDR) family.</text>
</comment>
<dbReference type="PANTHER" id="PTHR43976">
    <property type="entry name" value="SHORT CHAIN DEHYDROGENASE"/>
    <property type="match status" value="1"/>
</dbReference>
<organism evidence="3 4">
    <name type="scientific">Pseudoclavibacter helvolus</name>
    <dbReference type="NCBI Taxonomy" id="255205"/>
    <lineage>
        <taxon>Bacteria</taxon>
        <taxon>Bacillati</taxon>
        <taxon>Actinomycetota</taxon>
        <taxon>Actinomycetes</taxon>
        <taxon>Micrococcales</taxon>
        <taxon>Microbacteriaceae</taxon>
        <taxon>Pseudoclavibacter</taxon>
    </lineage>
</organism>
<dbReference type="PRINTS" id="PR00080">
    <property type="entry name" value="SDRFAMILY"/>
</dbReference>
<dbReference type="GO" id="GO:0016491">
    <property type="term" value="F:oxidoreductase activity"/>
    <property type="evidence" value="ECO:0007669"/>
    <property type="project" value="UniProtKB-KW"/>
</dbReference>
<evidence type="ECO:0000313" key="4">
    <source>
        <dbReference type="Proteomes" id="UP000545286"/>
    </source>
</evidence>
<comment type="caution">
    <text evidence="3">The sequence shown here is derived from an EMBL/GenBank/DDBJ whole genome shotgun (WGS) entry which is preliminary data.</text>
</comment>
<keyword evidence="2" id="KW-0560">Oxidoreductase</keyword>
<proteinExistence type="inferred from homology"/>
<gene>
    <name evidence="3" type="ORF">FHX72_000639</name>
</gene>
<dbReference type="PANTHER" id="PTHR43976:SF16">
    <property type="entry name" value="SHORT-CHAIN DEHYDROGENASE_REDUCTASE FAMILY PROTEIN"/>
    <property type="match status" value="1"/>
</dbReference>
<dbReference type="InterPro" id="IPR002347">
    <property type="entry name" value="SDR_fam"/>
</dbReference>
<dbReference type="PRINTS" id="PR00081">
    <property type="entry name" value="GDHRDH"/>
</dbReference>
<name>A0A7W4UL94_9MICO</name>
<dbReference type="SUPFAM" id="SSF51735">
    <property type="entry name" value="NAD(P)-binding Rossmann-fold domains"/>
    <property type="match status" value="1"/>
</dbReference>
<dbReference type="RefSeq" id="WP_221186698.1">
    <property type="nucleotide sequence ID" value="NZ_JACHWJ010000001.1"/>
</dbReference>
<evidence type="ECO:0000256" key="1">
    <source>
        <dbReference type="ARBA" id="ARBA00006484"/>
    </source>
</evidence>
<evidence type="ECO:0000256" key="2">
    <source>
        <dbReference type="ARBA" id="ARBA00023002"/>
    </source>
</evidence>
<dbReference type="AlphaFoldDB" id="A0A7W4UL94"/>
<evidence type="ECO:0000313" key="3">
    <source>
        <dbReference type="EMBL" id="MBB2956527.1"/>
    </source>
</evidence>
<protein>
    <submittedName>
        <fullName evidence="3">NAD(P)-dependent dehydrogenase (Short-subunit alcohol dehydrogenase family)</fullName>
    </submittedName>
</protein>
<dbReference type="Proteomes" id="UP000545286">
    <property type="component" value="Unassembled WGS sequence"/>
</dbReference>
<sequence length="159" mass="17013">MSTIFITGTSTGLGRAAVELFSAKGWRVIATMRTPEEETALGELPGVTLKQLDVTDPDAIVRVVADPLAEEPVDVLFNNAGYGLAGPFEAATDEQIVQNITTNLLGVMRVTKEFIPHFRERKSGVILTTTSIGGKVTMPFNSVYHGAKFGAEGWSEGLS</sequence>
<dbReference type="Pfam" id="PF00106">
    <property type="entry name" value="adh_short"/>
    <property type="match status" value="1"/>
</dbReference>
<accession>A0A7W4UL94</accession>
<dbReference type="EMBL" id="JACHWJ010000001">
    <property type="protein sequence ID" value="MBB2956527.1"/>
    <property type="molecule type" value="Genomic_DNA"/>
</dbReference>
<dbReference type="InterPro" id="IPR036291">
    <property type="entry name" value="NAD(P)-bd_dom_sf"/>
</dbReference>
<reference evidence="3 4" key="1">
    <citation type="submission" date="2020-08" db="EMBL/GenBank/DDBJ databases">
        <title>Sequencing the genomes of 1000 actinobacteria strains.</title>
        <authorList>
            <person name="Klenk H.-P."/>
        </authorList>
    </citation>
    <scope>NUCLEOTIDE SEQUENCE [LARGE SCALE GENOMIC DNA]</scope>
    <source>
        <strain evidence="3 4">DSM 20419</strain>
    </source>
</reference>
<dbReference type="InterPro" id="IPR051911">
    <property type="entry name" value="SDR_oxidoreductase"/>
</dbReference>
<dbReference type="Gene3D" id="3.40.50.720">
    <property type="entry name" value="NAD(P)-binding Rossmann-like Domain"/>
    <property type="match status" value="1"/>
</dbReference>